<feature type="transmembrane region" description="Helical" evidence="14">
    <location>
        <begin position="34"/>
        <end position="52"/>
    </location>
</feature>
<evidence type="ECO:0000256" key="1">
    <source>
        <dbReference type="ARBA" id="ARBA00000085"/>
    </source>
</evidence>
<dbReference type="GO" id="GO:0005524">
    <property type="term" value="F:ATP binding"/>
    <property type="evidence" value="ECO:0007669"/>
    <property type="project" value="UniProtKB-KW"/>
</dbReference>
<dbReference type="SUPFAM" id="SSF55874">
    <property type="entry name" value="ATPase domain of HSP90 chaperone/DNA topoisomerase II/histidine kinase"/>
    <property type="match status" value="1"/>
</dbReference>
<dbReference type="OrthoDB" id="9792991at2"/>
<keyword evidence="9 17" id="KW-0418">Kinase</keyword>
<dbReference type="eggNOG" id="COG5002">
    <property type="taxonomic scope" value="Bacteria"/>
</dbReference>
<dbReference type="PROSITE" id="PS50109">
    <property type="entry name" value="HIS_KIN"/>
    <property type="match status" value="1"/>
</dbReference>
<evidence type="ECO:0000256" key="4">
    <source>
        <dbReference type="ARBA" id="ARBA00022475"/>
    </source>
</evidence>
<feature type="transmembrane region" description="Helical" evidence="14">
    <location>
        <begin position="208"/>
        <end position="225"/>
    </location>
</feature>
<dbReference type="Pfam" id="PF00512">
    <property type="entry name" value="HisKA"/>
    <property type="match status" value="1"/>
</dbReference>
<keyword evidence="18" id="KW-1185">Reference proteome</keyword>
<dbReference type="CDD" id="cd06225">
    <property type="entry name" value="HAMP"/>
    <property type="match status" value="1"/>
</dbReference>
<keyword evidence="11 14" id="KW-1133">Transmembrane helix</keyword>
<dbReference type="EC" id="2.7.13.3" evidence="3"/>
<dbReference type="InterPro" id="IPR003660">
    <property type="entry name" value="HAMP_dom"/>
</dbReference>
<accession>A0A073K5T2</accession>
<dbReference type="PRINTS" id="PR00344">
    <property type="entry name" value="BCTRLSENSOR"/>
</dbReference>
<proteinExistence type="predicted"/>
<dbReference type="SMART" id="SM00388">
    <property type="entry name" value="HisKA"/>
    <property type="match status" value="1"/>
</dbReference>
<keyword evidence="8" id="KW-0547">Nucleotide-binding</keyword>
<dbReference type="FunFam" id="1.10.287.130:FF:000008">
    <property type="entry name" value="Two-component sensor histidine kinase"/>
    <property type="match status" value="1"/>
</dbReference>
<gene>
    <name evidence="17" type="ORF">BAGA_24770</name>
</gene>
<reference evidence="17 18" key="1">
    <citation type="submission" date="2014-06" db="EMBL/GenBank/DDBJ databases">
        <title>Draft genome sequence of Bacillus gaemokensis JCM 15801 (MCCC 1A00707).</title>
        <authorList>
            <person name="Lai Q."/>
            <person name="Liu Y."/>
            <person name="Shao Z."/>
        </authorList>
    </citation>
    <scope>NUCLEOTIDE SEQUENCE [LARGE SCALE GENOMIC DNA]</scope>
    <source>
        <strain evidence="17 18">JCM 15801</strain>
    </source>
</reference>
<evidence type="ECO:0000256" key="7">
    <source>
        <dbReference type="ARBA" id="ARBA00022692"/>
    </source>
</evidence>
<name>A0A073K5T2_9BACI</name>
<dbReference type="STRING" id="574375.AZF08_24585"/>
<dbReference type="InterPro" id="IPR003594">
    <property type="entry name" value="HATPase_dom"/>
</dbReference>
<evidence type="ECO:0000256" key="3">
    <source>
        <dbReference type="ARBA" id="ARBA00012438"/>
    </source>
</evidence>
<dbReference type="Gene3D" id="1.10.287.130">
    <property type="match status" value="1"/>
</dbReference>
<dbReference type="FunFam" id="3.30.565.10:FF:000006">
    <property type="entry name" value="Sensor histidine kinase WalK"/>
    <property type="match status" value="1"/>
</dbReference>
<evidence type="ECO:0000256" key="5">
    <source>
        <dbReference type="ARBA" id="ARBA00022553"/>
    </source>
</evidence>
<dbReference type="EMBL" id="JOTM01000054">
    <property type="protein sequence ID" value="KEK21817.1"/>
    <property type="molecule type" value="Genomic_DNA"/>
</dbReference>
<keyword evidence="7 14" id="KW-0812">Transmembrane</keyword>
<dbReference type="AlphaFoldDB" id="A0A073K5T2"/>
<evidence type="ECO:0000256" key="10">
    <source>
        <dbReference type="ARBA" id="ARBA00022840"/>
    </source>
</evidence>
<evidence type="ECO:0000256" key="8">
    <source>
        <dbReference type="ARBA" id="ARBA00022741"/>
    </source>
</evidence>
<evidence type="ECO:0000259" key="15">
    <source>
        <dbReference type="PROSITE" id="PS50109"/>
    </source>
</evidence>
<keyword evidence="5" id="KW-0597">Phosphoprotein</keyword>
<comment type="caution">
    <text evidence="17">The sequence shown here is derived from an EMBL/GenBank/DDBJ whole genome shotgun (WGS) entry which is preliminary data.</text>
</comment>
<keyword evidence="4" id="KW-1003">Cell membrane</keyword>
<dbReference type="PROSITE" id="PS50885">
    <property type="entry name" value="HAMP"/>
    <property type="match status" value="1"/>
</dbReference>
<dbReference type="SMART" id="SM00387">
    <property type="entry name" value="HATPase_c"/>
    <property type="match status" value="1"/>
</dbReference>
<dbReference type="PANTHER" id="PTHR45528">
    <property type="entry name" value="SENSOR HISTIDINE KINASE CPXA"/>
    <property type="match status" value="1"/>
</dbReference>
<dbReference type="SMART" id="SM00304">
    <property type="entry name" value="HAMP"/>
    <property type="match status" value="1"/>
</dbReference>
<evidence type="ECO:0000256" key="6">
    <source>
        <dbReference type="ARBA" id="ARBA00022679"/>
    </source>
</evidence>
<dbReference type="InterPro" id="IPR050398">
    <property type="entry name" value="HssS/ArlS-like"/>
</dbReference>
<feature type="domain" description="Histidine kinase" evidence="15">
    <location>
        <begin position="293"/>
        <end position="510"/>
    </location>
</feature>
<keyword evidence="12" id="KW-0902">Two-component regulatory system</keyword>
<evidence type="ECO:0000313" key="18">
    <source>
        <dbReference type="Proteomes" id="UP000027778"/>
    </source>
</evidence>
<dbReference type="InterPro" id="IPR036097">
    <property type="entry name" value="HisK_dim/P_sf"/>
</dbReference>
<sequence>MKKIFKPIGWMYRTFKRFLYTLVQFVQKSIRVQLIATFALCFLLGILVTWISNPFFRGVDQRAVIDYMPGMRSIDASTQRLVELITGEGAEPDIQEVLERRDFQGELKVLIVDENGKVAYKTKDAQEEQINLHSTIRNIMNFKINQAGYMRVNQDGYIDDYAINNGVEETRKEFTTFYPVTLNDKNMYVIASGVPQGDVKYIAYDGPIPYLLGFITFLFSFFYITKRKMKQIEAMAEGVREIAKGNLQYRIREKGKDELGLLAVNMNQMVEELMLNIEKERKLEKQKNELITNVSHDLRTPLTSIMGYLRLLRDSKYENKEQHDEYMKIAFSKSEQLKNLIEDLFEYTKLTNEKIVLEKQEVCMNELLDQLIEELVPQAEDHGLVFVKRFPEERVYAAIDSEKMVRVFENLLMNAIKYSKDDGEIKVSLQRQRRNIQISVANHSEEFTREELGNLFERFYKKDQSRSRVTEGSGLGLAIARSIVELQGGGIKAEYEDGVIQFIVSLPIIEEK</sequence>
<dbReference type="Gene3D" id="6.10.340.10">
    <property type="match status" value="1"/>
</dbReference>
<organism evidence="17 18">
    <name type="scientific">Bacillus gaemokensis</name>
    <dbReference type="NCBI Taxonomy" id="574375"/>
    <lineage>
        <taxon>Bacteria</taxon>
        <taxon>Bacillati</taxon>
        <taxon>Bacillota</taxon>
        <taxon>Bacilli</taxon>
        <taxon>Bacillales</taxon>
        <taxon>Bacillaceae</taxon>
        <taxon>Bacillus</taxon>
        <taxon>Bacillus cereus group</taxon>
    </lineage>
</organism>
<dbReference type="InterPro" id="IPR005467">
    <property type="entry name" value="His_kinase_dom"/>
</dbReference>
<evidence type="ECO:0000256" key="9">
    <source>
        <dbReference type="ARBA" id="ARBA00022777"/>
    </source>
</evidence>
<evidence type="ECO:0000313" key="17">
    <source>
        <dbReference type="EMBL" id="KEK21817.1"/>
    </source>
</evidence>
<keyword evidence="10" id="KW-0067">ATP-binding</keyword>
<dbReference type="InterPro" id="IPR036890">
    <property type="entry name" value="HATPase_C_sf"/>
</dbReference>
<comment type="catalytic activity">
    <reaction evidence="1">
        <text>ATP + protein L-histidine = ADP + protein N-phospho-L-histidine.</text>
        <dbReference type="EC" id="2.7.13.3"/>
    </reaction>
</comment>
<dbReference type="GO" id="GO:0005886">
    <property type="term" value="C:plasma membrane"/>
    <property type="evidence" value="ECO:0007669"/>
    <property type="project" value="UniProtKB-SubCell"/>
</dbReference>
<dbReference type="InterPro" id="IPR003661">
    <property type="entry name" value="HisK_dim/P_dom"/>
</dbReference>
<evidence type="ECO:0000256" key="14">
    <source>
        <dbReference type="SAM" id="Phobius"/>
    </source>
</evidence>
<keyword evidence="13 14" id="KW-0472">Membrane</keyword>
<feature type="domain" description="HAMP" evidence="16">
    <location>
        <begin position="226"/>
        <end position="278"/>
    </location>
</feature>
<dbReference type="PANTHER" id="PTHR45528:SF8">
    <property type="entry name" value="HISTIDINE KINASE"/>
    <property type="match status" value="1"/>
</dbReference>
<dbReference type="eggNOG" id="COG2972">
    <property type="taxonomic scope" value="Bacteria"/>
</dbReference>
<evidence type="ECO:0000256" key="12">
    <source>
        <dbReference type="ARBA" id="ARBA00023012"/>
    </source>
</evidence>
<dbReference type="GO" id="GO:0000155">
    <property type="term" value="F:phosphorelay sensor kinase activity"/>
    <property type="evidence" value="ECO:0007669"/>
    <property type="project" value="InterPro"/>
</dbReference>
<dbReference type="Pfam" id="PF00672">
    <property type="entry name" value="HAMP"/>
    <property type="match status" value="1"/>
</dbReference>
<evidence type="ECO:0000256" key="2">
    <source>
        <dbReference type="ARBA" id="ARBA00004651"/>
    </source>
</evidence>
<keyword evidence="6" id="KW-0808">Transferase</keyword>
<protein>
    <recommendedName>
        <fullName evidence="3">histidine kinase</fullName>
        <ecNumber evidence="3">2.7.13.3</ecNumber>
    </recommendedName>
</protein>
<comment type="subcellular location">
    <subcellularLocation>
        <location evidence="2">Cell membrane</location>
        <topology evidence="2">Multi-pass membrane protein</topology>
    </subcellularLocation>
</comment>
<dbReference type="SUPFAM" id="SSF47384">
    <property type="entry name" value="Homodimeric domain of signal transducing histidine kinase"/>
    <property type="match status" value="1"/>
</dbReference>
<dbReference type="InterPro" id="IPR004358">
    <property type="entry name" value="Sig_transdc_His_kin-like_C"/>
</dbReference>
<evidence type="ECO:0000256" key="11">
    <source>
        <dbReference type="ARBA" id="ARBA00022989"/>
    </source>
</evidence>
<evidence type="ECO:0000259" key="16">
    <source>
        <dbReference type="PROSITE" id="PS50885"/>
    </source>
</evidence>
<dbReference type="Proteomes" id="UP000027778">
    <property type="component" value="Unassembled WGS sequence"/>
</dbReference>
<dbReference type="Pfam" id="PF02518">
    <property type="entry name" value="HATPase_c"/>
    <property type="match status" value="1"/>
</dbReference>
<dbReference type="CDD" id="cd00082">
    <property type="entry name" value="HisKA"/>
    <property type="match status" value="1"/>
</dbReference>
<dbReference type="Gene3D" id="3.30.565.10">
    <property type="entry name" value="Histidine kinase-like ATPase, C-terminal domain"/>
    <property type="match status" value="1"/>
</dbReference>
<dbReference type="SUPFAM" id="SSF158472">
    <property type="entry name" value="HAMP domain-like"/>
    <property type="match status" value="1"/>
</dbReference>
<evidence type="ECO:0000256" key="13">
    <source>
        <dbReference type="ARBA" id="ARBA00023136"/>
    </source>
</evidence>